<protein>
    <submittedName>
        <fullName evidence="1">Uncharacterized protein</fullName>
    </submittedName>
</protein>
<accession>A0A0A9DRE1</accession>
<reference evidence="1" key="2">
    <citation type="journal article" date="2015" name="Data Brief">
        <title>Shoot transcriptome of the giant reed, Arundo donax.</title>
        <authorList>
            <person name="Barrero R.A."/>
            <person name="Guerrero F.D."/>
            <person name="Moolhuijzen P."/>
            <person name="Goolsby J.A."/>
            <person name="Tidwell J."/>
            <person name="Bellgard S.E."/>
            <person name="Bellgard M.I."/>
        </authorList>
    </citation>
    <scope>NUCLEOTIDE SEQUENCE</scope>
    <source>
        <tissue evidence="1">Shoot tissue taken approximately 20 cm above the soil surface</tissue>
    </source>
</reference>
<organism evidence="1">
    <name type="scientific">Arundo donax</name>
    <name type="common">Giant reed</name>
    <name type="synonym">Donax arundinaceus</name>
    <dbReference type="NCBI Taxonomy" id="35708"/>
    <lineage>
        <taxon>Eukaryota</taxon>
        <taxon>Viridiplantae</taxon>
        <taxon>Streptophyta</taxon>
        <taxon>Embryophyta</taxon>
        <taxon>Tracheophyta</taxon>
        <taxon>Spermatophyta</taxon>
        <taxon>Magnoliopsida</taxon>
        <taxon>Liliopsida</taxon>
        <taxon>Poales</taxon>
        <taxon>Poaceae</taxon>
        <taxon>PACMAD clade</taxon>
        <taxon>Arundinoideae</taxon>
        <taxon>Arundineae</taxon>
        <taxon>Arundo</taxon>
    </lineage>
</organism>
<name>A0A0A9DRE1_ARUDO</name>
<dbReference type="EMBL" id="GBRH01209670">
    <property type="protein sequence ID" value="JAD88225.1"/>
    <property type="molecule type" value="Transcribed_RNA"/>
</dbReference>
<dbReference type="AlphaFoldDB" id="A0A0A9DRE1"/>
<evidence type="ECO:0000313" key="1">
    <source>
        <dbReference type="EMBL" id="JAD88225.1"/>
    </source>
</evidence>
<proteinExistence type="predicted"/>
<reference evidence="1" key="1">
    <citation type="submission" date="2014-09" db="EMBL/GenBank/DDBJ databases">
        <authorList>
            <person name="Magalhaes I.L.F."/>
            <person name="Oliveira U."/>
            <person name="Santos F.R."/>
            <person name="Vidigal T.H.D.A."/>
            <person name="Brescovit A.D."/>
            <person name="Santos A.J."/>
        </authorList>
    </citation>
    <scope>NUCLEOTIDE SEQUENCE</scope>
    <source>
        <tissue evidence="1">Shoot tissue taken approximately 20 cm above the soil surface</tissue>
    </source>
</reference>
<sequence length="46" mass="5432">MSKDIKVTNTQCFRALMNQWEQSWGNIMRTQMTTRSLSSAKFLFTN</sequence>